<dbReference type="AlphaFoldDB" id="A0A382H3U1"/>
<evidence type="ECO:0008006" key="8">
    <source>
        <dbReference type="Google" id="ProtNLM"/>
    </source>
</evidence>
<feature type="transmembrane region" description="Helical" evidence="6">
    <location>
        <begin position="239"/>
        <end position="257"/>
    </location>
</feature>
<evidence type="ECO:0000256" key="5">
    <source>
        <dbReference type="ARBA" id="ARBA00023136"/>
    </source>
</evidence>
<dbReference type="Pfam" id="PF07690">
    <property type="entry name" value="MFS_1"/>
    <property type="match status" value="1"/>
</dbReference>
<feature type="transmembrane region" description="Helical" evidence="6">
    <location>
        <begin position="7"/>
        <end position="28"/>
    </location>
</feature>
<dbReference type="InterPro" id="IPR050189">
    <property type="entry name" value="MFS_Efflux_Transporters"/>
</dbReference>
<sequence>MADKPATIAAAVLICIIGNFPLFTLPIIGPVLQEQLGLTIQQATGVGFSEILGVGLASILAMFWIRRVNWRVAALIAVTAVVIGNILTTFQSDPTALTVIRFITGFIGEGTVFALGFAIMSDTKETDRNFGFVVAAQVAFGVITMLTLIRLSAMLGSIGGIYIPLAAVAALSLIMLRFIPEGGAKEAQAAQEVQAASMAAPLVGLLVMFIWCTGLGAVWAFMALMGIYGGLESTSAGDALAVSSAIAILGALAASAMADRFGRLAPVTIALVVQMVMISLLTGDMSFLRFAATAAIFQIFWNLTGPYIMATIASSDASGRA</sequence>
<name>A0A382H3U1_9ZZZZ</name>
<dbReference type="GO" id="GO:0005886">
    <property type="term" value="C:plasma membrane"/>
    <property type="evidence" value="ECO:0007669"/>
    <property type="project" value="UniProtKB-SubCell"/>
</dbReference>
<feature type="transmembrane region" description="Helical" evidence="6">
    <location>
        <begin position="264"/>
        <end position="281"/>
    </location>
</feature>
<protein>
    <recommendedName>
        <fullName evidence="8">Major facilitator superfamily (MFS) profile domain-containing protein</fullName>
    </recommendedName>
</protein>
<keyword evidence="2" id="KW-1003">Cell membrane</keyword>
<gene>
    <name evidence="7" type="ORF">METZ01_LOCUS234649</name>
</gene>
<dbReference type="GO" id="GO:0022857">
    <property type="term" value="F:transmembrane transporter activity"/>
    <property type="evidence" value="ECO:0007669"/>
    <property type="project" value="InterPro"/>
</dbReference>
<dbReference type="PANTHER" id="PTHR43124">
    <property type="entry name" value="PURINE EFFLUX PUMP PBUE"/>
    <property type="match status" value="1"/>
</dbReference>
<feature type="transmembrane region" description="Helical" evidence="6">
    <location>
        <begin position="161"/>
        <end position="179"/>
    </location>
</feature>
<keyword evidence="3 6" id="KW-0812">Transmembrane</keyword>
<dbReference type="Gene3D" id="1.20.1250.20">
    <property type="entry name" value="MFS general substrate transporter like domains"/>
    <property type="match status" value="1"/>
</dbReference>
<reference evidence="7" key="1">
    <citation type="submission" date="2018-05" db="EMBL/GenBank/DDBJ databases">
        <authorList>
            <person name="Lanie J.A."/>
            <person name="Ng W.-L."/>
            <person name="Kazmierczak K.M."/>
            <person name="Andrzejewski T.M."/>
            <person name="Davidsen T.M."/>
            <person name="Wayne K.J."/>
            <person name="Tettelin H."/>
            <person name="Glass J.I."/>
            <person name="Rusch D."/>
            <person name="Podicherti R."/>
            <person name="Tsui H.-C.T."/>
            <person name="Winkler M.E."/>
        </authorList>
    </citation>
    <scope>NUCLEOTIDE SEQUENCE</scope>
</reference>
<feature type="transmembrane region" description="Helical" evidence="6">
    <location>
        <begin position="200"/>
        <end position="227"/>
    </location>
</feature>
<evidence type="ECO:0000256" key="3">
    <source>
        <dbReference type="ARBA" id="ARBA00022692"/>
    </source>
</evidence>
<feature type="transmembrane region" description="Helical" evidence="6">
    <location>
        <begin position="96"/>
        <end position="118"/>
    </location>
</feature>
<dbReference type="InterPro" id="IPR036259">
    <property type="entry name" value="MFS_trans_sf"/>
</dbReference>
<evidence type="ECO:0000256" key="1">
    <source>
        <dbReference type="ARBA" id="ARBA00004651"/>
    </source>
</evidence>
<feature type="transmembrane region" description="Helical" evidence="6">
    <location>
        <begin position="130"/>
        <end position="149"/>
    </location>
</feature>
<feature type="non-terminal residue" evidence="7">
    <location>
        <position position="321"/>
    </location>
</feature>
<organism evidence="7">
    <name type="scientific">marine metagenome</name>
    <dbReference type="NCBI Taxonomy" id="408172"/>
    <lineage>
        <taxon>unclassified sequences</taxon>
        <taxon>metagenomes</taxon>
        <taxon>ecological metagenomes</taxon>
    </lineage>
</organism>
<evidence type="ECO:0000256" key="6">
    <source>
        <dbReference type="SAM" id="Phobius"/>
    </source>
</evidence>
<dbReference type="PANTHER" id="PTHR43124:SF10">
    <property type="entry name" value="PURINE EFFLUX PUMP PBUE"/>
    <property type="match status" value="1"/>
</dbReference>
<evidence type="ECO:0000313" key="7">
    <source>
        <dbReference type="EMBL" id="SVB81795.1"/>
    </source>
</evidence>
<evidence type="ECO:0000256" key="2">
    <source>
        <dbReference type="ARBA" id="ARBA00022475"/>
    </source>
</evidence>
<keyword evidence="4 6" id="KW-1133">Transmembrane helix</keyword>
<proteinExistence type="predicted"/>
<feature type="transmembrane region" description="Helical" evidence="6">
    <location>
        <begin position="72"/>
        <end position="90"/>
    </location>
</feature>
<dbReference type="InterPro" id="IPR011701">
    <property type="entry name" value="MFS"/>
</dbReference>
<feature type="transmembrane region" description="Helical" evidence="6">
    <location>
        <begin position="287"/>
        <end position="310"/>
    </location>
</feature>
<dbReference type="SUPFAM" id="SSF103473">
    <property type="entry name" value="MFS general substrate transporter"/>
    <property type="match status" value="1"/>
</dbReference>
<dbReference type="EMBL" id="UINC01058944">
    <property type="protein sequence ID" value="SVB81795.1"/>
    <property type="molecule type" value="Genomic_DNA"/>
</dbReference>
<evidence type="ECO:0000256" key="4">
    <source>
        <dbReference type="ARBA" id="ARBA00022989"/>
    </source>
</evidence>
<feature type="transmembrane region" description="Helical" evidence="6">
    <location>
        <begin position="40"/>
        <end position="65"/>
    </location>
</feature>
<comment type="subcellular location">
    <subcellularLocation>
        <location evidence="1">Cell membrane</location>
        <topology evidence="1">Multi-pass membrane protein</topology>
    </subcellularLocation>
</comment>
<accession>A0A382H3U1</accession>
<keyword evidence="5 6" id="KW-0472">Membrane</keyword>